<organism evidence="5 6">
    <name type="scientific">Populus trichocarpa</name>
    <name type="common">Western balsam poplar</name>
    <name type="synonym">Populus balsamifera subsp. trichocarpa</name>
    <dbReference type="NCBI Taxonomy" id="3694"/>
    <lineage>
        <taxon>Eukaryota</taxon>
        <taxon>Viridiplantae</taxon>
        <taxon>Streptophyta</taxon>
        <taxon>Embryophyta</taxon>
        <taxon>Tracheophyta</taxon>
        <taxon>Spermatophyta</taxon>
        <taxon>Magnoliopsida</taxon>
        <taxon>eudicotyledons</taxon>
        <taxon>Gunneridae</taxon>
        <taxon>Pentapetalae</taxon>
        <taxon>rosids</taxon>
        <taxon>fabids</taxon>
        <taxon>Malpighiales</taxon>
        <taxon>Salicaceae</taxon>
        <taxon>Saliceae</taxon>
        <taxon>Populus</taxon>
    </lineage>
</organism>
<dbReference type="FunCoup" id="A0A2K1YYY6">
    <property type="interactions" value="2597"/>
</dbReference>
<dbReference type="PANTHER" id="PTHR10288">
    <property type="entry name" value="KH DOMAIN CONTAINING RNA BINDING PROTEIN"/>
    <property type="match status" value="1"/>
</dbReference>
<feature type="domain" description="K Homology" evidence="4">
    <location>
        <begin position="242"/>
        <end position="315"/>
    </location>
</feature>
<keyword evidence="1" id="KW-0677">Repeat</keyword>
<evidence type="ECO:0000313" key="6">
    <source>
        <dbReference type="Proteomes" id="UP000006729"/>
    </source>
</evidence>
<dbReference type="InParanoid" id="A0A2K1YYY6"/>
<gene>
    <name evidence="5" type="ORF">POPTR_010G230500</name>
</gene>
<dbReference type="Proteomes" id="UP000006729">
    <property type="component" value="Chromosome 10"/>
</dbReference>
<keyword evidence="6" id="KW-1185">Reference proteome</keyword>
<dbReference type="CDD" id="cd22513">
    <property type="entry name" value="KH-I_BTR1_rpt1"/>
    <property type="match status" value="1"/>
</dbReference>
<evidence type="ECO:0000256" key="1">
    <source>
        <dbReference type="ARBA" id="ARBA00022737"/>
    </source>
</evidence>
<dbReference type="InterPro" id="IPR004087">
    <property type="entry name" value="KH_dom"/>
</dbReference>
<dbReference type="SMART" id="SM00322">
    <property type="entry name" value="KH"/>
    <property type="match status" value="3"/>
</dbReference>
<dbReference type="Pfam" id="PF00013">
    <property type="entry name" value="KH_1"/>
    <property type="match status" value="3"/>
</dbReference>
<reference evidence="5 6" key="1">
    <citation type="journal article" date="2006" name="Science">
        <title>The genome of black cottonwood, Populus trichocarpa (Torr. &amp; Gray).</title>
        <authorList>
            <person name="Tuskan G.A."/>
            <person name="Difazio S."/>
            <person name="Jansson S."/>
            <person name="Bohlmann J."/>
            <person name="Grigoriev I."/>
            <person name="Hellsten U."/>
            <person name="Putnam N."/>
            <person name="Ralph S."/>
            <person name="Rombauts S."/>
            <person name="Salamov A."/>
            <person name="Schein J."/>
            <person name="Sterck L."/>
            <person name="Aerts A."/>
            <person name="Bhalerao R.R."/>
            <person name="Bhalerao R.P."/>
            <person name="Blaudez D."/>
            <person name="Boerjan W."/>
            <person name="Brun A."/>
            <person name="Brunner A."/>
            <person name="Busov V."/>
            <person name="Campbell M."/>
            <person name="Carlson J."/>
            <person name="Chalot M."/>
            <person name="Chapman J."/>
            <person name="Chen G.L."/>
            <person name="Cooper D."/>
            <person name="Coutinho P.M."/>
            <person name="Couturier J."/>
            <person name="Covert S."/>
            <person name="Cronk Q."/>
            <person name="Cunningham R."/>
            <person name="Davis J."/>
            <person name="Degroeve S."/>
            <person name="Dejardin A."/>
            <person name="Depamphilis C."/>
            <person name="Detter J."/>
            <person name="Dirks B."/>
            <person name="Dubchak I."/>
            <person name="Duplessis S."/>
            <person name="Ehlting J."/>
            <person name="Ellis B."/>
            <person name="Gendler K."/>
            <person name="Goodstein D."/>
            <person name="Gribskov M."/>
            <person name="Grimwood J."/>
            <person name="Groover A."/>
            <person name="Gunter L."/>
            <person name="Hamberger B."/>
            <person name="Heinze B."/>
            <person name="Helariutta Y."/>
            <person name="Henrissat B."/>
            <person name="Holligan D."/>
            <person name="Holt R."/>
            <person name="Huang W."/>
            <person name="Islam-Faridi N."/>
            <person name="Jones S."/>
            <person name="Jones-Rhoades M."/>
            <person name="Jorgensen R."/>
            <person name="Joshi C."/>
            <person name="Kangasjarvi J."/>
            <person name="Karlsson J."/>
            <person name="Kelleher C."/>
            <person name="Kirkpatrick R."/>
            <person name="Kirst M."/>
            <person name="Kohler A."/>
            <person name="Kalluri U."/>
            <person name="Larimer F."/>
            <person name="Leebens-Mack J."/>
            <person name="Leple J.C."/>
            <person name="Locascio P."/>
            <person name="Lou Y."/>
            <person name="Lucas S."/>
            <person name="Martin F."/>
            <person name="Montanini B."/>
            <person name="Napoli C."/>
            <person name="Nelson D.R."/>
            <person name="Nelson C."/>
            <person name="Nieminen K."/>
            <person name="Nilsson O."/>
            <person name="Pereda V."/>
            <person name="Peter G."/>
            <person name="Philippe R."/>
            <person name="Pilate G."/>
            <person name="Poliakov A."/>
            <person name="Razumovskaya J."/>
            <person name="Richardson P."/>
            <person name="Rinaldi C."/>
            <person name="Ritland K."/>
            <person name="Rouze P."/>
            <person name="Ryaboy D."/>
            <person name="Schmutz J."/>
            <person name="Schrader J."/>
            <person name="Segerman B."/>
            <person name="Shin H."/>
            <person name="Siddiqui A."/>
            <person name="Sterky F."/>
            <person name="Terry A."/>
            <person name="Tsai C.J."/>
            <person name="Uberbacher E."/>
            <person name="Unneberg P."/>
            <person name="Vahala J."/>
            <person name="Wall K."/>
            <person name="Wessler S."/>
            <person name="Yang G."/>
            <person name="Yin T."/>
            <person name="Douglas C."/>
            <person name="Marra M."/>
            <person name="Sandberg G."/>
            <person name="Van de Peer Y."/>
            <person name="Rokhsar D."/>
        </authorList>
    </citation>
    <scope>NUCLEOTIDE SEQUENCE [LARGE SCALE GENOMIC DNA]</scope>
    <source>
        <strain evidence="6">cv. Nisqually</strain>
    </source>
</reference>
<feature type="domain" description="K Homology" evidence="4">
    <location>
        <begin position="33"/>
        <end position="106"/>
    </location>
</feature>
<feature type="region of interest" description="Disordered" evidence="3">
    <location>
        <begin position="1"/>
        <end position="34"/>
    </location>
</feature>
<evidence type="ECO:0000256" key="2">
    <source>
        <dbReference type="PROSITE-ProRule" id="PRU00117"/>
    </source>
</evidence>
<dbReference type="Gene3D" id="3.30.1370.10">
    <property type="entry name" value="K Homology domain, type 1"/>
    <property type="match status" value="3"/>
</dbReference>
<proteinExistence type="predicted"/>
<dbReference type="InterPro" id="IPR004088">
    <property type="entry name" value="KH_dom_type_1"/>
</dbReference>
<dbReference type="PROSITE" id="PS50084">
    <property type="entry name" value="KH_TYPE_1"/>
    <property type="match status" value="3"/>
</dbReference>
<dbReference type="CDD" id="cd22437">
    <property type="entry name" value="KH-I_BTR1_rpt2"/>
    <property type="match status" value="1"/>
</dbReference>
<dbReference type="ExpressionAtlas" id="A0A2K1YYY6">
    <property type="expression patterns" value="differential"/>
</dbReference>
<dbReference type="InterPro" id="IPR036612">
    <property type="entry name" value="KH_dom_type_1_sf"/>
</dbReference>
<name>A0A2K1YYY6_POPTR</name>
<protein>
    <recommendedName>
        <fullName evidence="4">K Homology domain-containing protein</fullName>
    </recommendedName>
</protein>
<dbReference type="EMBL" id="CM009299">
    <property type="protein sequence ID" value="PNT18245.1"/>
    <property type="molecule type" value="Genomic_DNA"/>
</dbReference>
<dbReference type="STRING" id="3694.A0A2K1YYY6"/>
<dbReference type="SUPFAM" id="SSF54791">
    <property type="entry name" value="Eukaryotic type KH-domain (KH-domain type I)"/>
    <property type="match status" value="3"/>
</dbReference>
<evidence type="ECO:0000313" key="5">
    <source>
        <dbReference type="EMBL" id="PNT18245.1"/>
    </source>
</evidence>
<evidence type="ECO:0000259" key="4">
    <source>
        <dbReference type="SMART" id="SM00322"/>
    </source>
</evidence>
<evidence type="ECO:0000256" key="3">
    <source>
        <dbReference type="SAM" id="MobiDB-lite"/>
    </source>
</evidence>
<dbReference type="AlphaFoldDB" id="A0A2K1YYY6"/>
<dbReference type="GO" id="GO:0005737">
    <property type="term" value="C:cytoplasm"/>
    <property type="evidence" value="ECO:0000318"/>
    <property type="project" value="GO_Central"/>
</dbReference>
<dbReference type="GO" id="GO:0003729">
    <property type="term" value="F:mRNA binding"/>
    <property type="evidence" value="ECO:0000318"/>
    <property type="project" value="GO_Central"/>
</dbReference>
<sequence length="323" mass="34781">MESTESSYVSSPEQPQKRSPPPPASPPSDSEEKPTYTRFLVSNAAAGSVIGKGGATITDFQSQSGARIQLSRNYEFFPGTSDRIIMVSGGIDDVLKAVELIIAKLLSEIPAEDGDEAEPRMRVRLVVPNSACGSIIGKGGSIIKSFIEESHAGIKISPLDTKFFGLTDRLVTVTGTLEEQMHAIDLILSKLTDDPHYSQTMHAPFSYAGVTIAINFLLTAYNSMNHGPNGAAVKFQHNKDDITNSVTIGVADEHIGLVVGRGGRNIMEISQTSGARLKISDRGDFMSGTTDRKITITGSQRAIRAAEDMIMQKVSYASERETD</sequence>
<feature type="domain" description="K Homology" evidence="4">
    <location>
        <begin position="119"/>
        <end position="192"/>
    </location>
</feature>
<keyword evidence="2" id="KW-0694">RNA-binding</keyword>
<accession>A0A2K1YYY6</accession>